<dbReference type="EMBL" id="JH792931">
    <property type="protein sequence ID" value="ELQ35946.1"/>
    <property type="molecule type" value="Genomic_DNA"/>
</dbReference>
<name>A0AA97NT92_PYRO3</name>
<dbReference type="AlphaFoldDB" id="A0AA97NT92"/>
<evidence type="ECO:0000256" key="1">
    <source>
        <dbReference type="SAM" id="MobiDB-lite"/>
    </source>
</evidence>
<evidence type="ECO:0000313" key="2">
    <source>
        <dbReference type="EMBL" id="ELQ35946.1"/>
    </source>
</evidence>
<gene>
    <name evidence="2" type="ORF">OOU_Y34scaffold00678g3</name>
</gene>
<protein>
    <submittedName>
        <fullName evidence="2">Uncharacterized protein</fullName>
    </submittedName>
</protein>
<proteinExistence type="predicted"/>
<reference evidence="2" key="1">
    <citation type="journal article" date="2012" name="PLoS Genet.">
        <title>Comparative analysis of the genomes of two field isolates of the rice blast fungus Magnaporthe oryzae.</title>
        <authorList>
            <person name="Xue M."/>
            <person name="Yang J."/>
            <person name="Li Z."/>
            <person name="Hu S."/>
            <person name="Yao N."/>
            <person name="Dean R.A."/>
            <person name="Zhao W."/>
            <person name="Shen M."/>
            <person name="Zhang H."/>
            <person name="Li C."/>
            <person name="Liu L."/>
            <person name="Cao L."/>
            <person name="Xu X."/>
            <person name="Xing Y."/>
            <person name="Hsiang T."/>
            <person name="Zhang Z."/>
            <person name="Xu J.R."/>
            <person name="Peng Y.L."/>
        </authorList>
    </citation>
    <scope>NUCLEOTIDE SEQUENCE</scope>
    <source>
        <strain evidence="2">Y34</strain>
    </source>
</reference>
<feature type="compositionally biased region" description="Gly residues" evidence="1">
    <location>
        <begin position="93"/>
        <end position="110"/>
    </location>
</feature>
<accession>A0AA97NT92</accession>
<organism evidence="2">
    <name type="scientific">Pyricularia oryzae (strain Y34)</name>
    <name type="common">Rice blast fungus</name>
    <name type="synonym">Magnaporthe oryzae</name>
    <dbReference type="NCBI Taxonomy" id="1143189"/>
    <lineage>
        <taxon>Eukaryota</taxon>
        <taxon>Fungi</taxon>
        <taxon>Dikarya</taxon>
        <taxon>Ascomycota</taxon>
        <taxon>Pezizomycotina</taxon>
        <taxon>Sordariomycetes</taxon>
        <taxon>Sordariomycetidae</taxon>
        <taxon>Magnaporthales</taxon>
        <taxon>Pyriculariaceae</taxon>
        <taxon>Pyricularia</taxon>
    </lineage>
</organism>
<dbReference type="Proteomes" id="UP000011086">
    <property type="component" value="Unassembled WGS sequence"/>
</dbReference>
<feature type="region of interest" description="Disordered" evidence="1">
    <location>
        <begin position="87"/>
        <end position="110"/>
    </location>
</feature>
<sequence length="110" mass="11293">MRTRAAIQFAAAVYYAQVASAEDDQVTCLDAAGNEVAADKCTGNAEPHTFFLSRRGEEPVDSVEKRDVMHPSRIKRGGFGTPTLLAARAETSPGGGGGGGARPGRGSVGG</sequence>